<sequence>MSWQEEKAFEFAAPFFNQENYPRTKHAYCINALDKVIGNILGSNDGTHPTSVDEYFQSTTKVFSDTFTNILRQKCQQVDALCGGPVSNLFIGDQPVEVRTYQLVFNTLQSVYLTIESDDKNSAADSGISCYLSNIPEANQNIFSPFPELPAPIHQISLRGPTLKEAWRNHPAIARTWRRRHRGRGANMIAGSKDDSSRREETWRREKAGY</sequence>
<gene>
    <name evidence="2" type="ORF">CLO192961_LOCUS462722</name>
</gene>
<feature type="compositionally biased region" description="Basic and acidic residues" evidence="1">
    <location>
        <begin position="192"/>
        <end position="210"/>
    </location>
</feature>
<dbReference type="EMBL" id="CABFNS010000936">
    <property type="protein sequence ID" value="VUC36955.1"/>
    <property type="molecule type" value="Genomic_DNA"/>
</dbReference>
<feature type="region of interest" description="Disordered" evidence="1">
    <location>
        <begin position="186"/>
        <end position="210"/>
    </location>
</feature>
<protein>
    <submittedName>
        <fullName evidence="2">Uncharacterized protein</fullName>
    </submittedName>
</protein>
<feature type="non-terminal residue" evidence="2">
    <location>
        <position position="210"/>
    </location>
</feature>
<organism evidence="2 3">
    <name type="scientific">Bionectria ochroleuca</name>
    <name type="common">Gliocladium roseum</name>
    <dbReference type="NCBI Taxonomy" id="29856"/>
    <lineage>
        <taxon>Eukaryota</taxon>
        <taxon>Fungi</taxon>
        <taxon>Dikarya</taxon>
        <taxon>Ascomycota</taxon>
        <taxon>Pezizomycotina</taxon>
        <taxon>Sordariomycetes</taxon>
        <taxon>Hypocreomycetidae</taxon>
        <taxon>Hypocreales</taxon>
        <taxon>Bionectriaceae</taxon>
        <taxon>Clonostachys</taxon>
    </lineage>
</organism>
<evidence type="ECO:0000313" key="3">
    <source>
        <dbReference type="Proteomes" id="UP000766486"/>
    </source>
</evidence>
<comment type="caution">
    <text evidence="2">The sequence shown here is derived from an EMBL/GenBank/DDBJ whole genome shotgun (WGS) entry which is preliminary data.</text>
</comment>
<name>A0ABY6V3R8_BIOOC</name>
<proteinExistence type="predicted"/>
<accession>A0ABY6V3R8</accession>
<dbReference type="Proteomes" id="UP000766486">
    <property type="component" value="Unassembled WGS sequence"/>
</dbReference>
<reference evidence="2 3" key="1">
    <citation type="submission" date="2019-06" db="EMBL/GenBank/DDBJ databases">
        <authorList>
            <person name="Broberg M."/>
        </authorList>
    </citation>
    <scope>NUCLEOTIDE SEQUENCE [LARGE SCALE GENOMIC DNA]</scope>
</reference>
<keyword evidence="3" id="KW-1185">Reference proteome</keyword>
<evidence type="ECO:0000256" key="1">
    <source>
        <dbReference type="SAM" id="MobiDB-lite"/>
    </source>
</evidence>
<evidence type="ECO:0000313" key="2">
    <source>
        <dbReference type="EMBL" id="VUC36955.1"/>
    </source>
</evidence>